<dbReference type="GO" id="GO:0005737">
    <property type="term" value="C:cytoplasm"/>
    <property type="evidence" value="ECO:0007669"/>
    <property type="project" value="TreeGrafter"/>
</dbReference>
<proteinExistence type="inferred from homology"/>
<evidence type="ECO:0000259" key="2">
    <source>
        <dbReference type="Pfam" id="PF07985"/>
    </source>
</evidence>
<dbReference type="KEGG" id="blac:94349283"/>
<dbReference type="PANTHER" id="PTHR28626:SF3">
    <property type="entry name" value="SRR1-LIKE PROTEIN"/>
    <property type="match status" value="1"/>
</dbReference>
<name>A0A976FQ40_BRELC</name>
<comment type="similarity">
    <text evidence="1">Belongs to the SRR1 family.</text>
</comment>
<dbReference type="GO" id="GO:0005634">
    <property type="term" value="C:nucleus"/>
    <property type="evidence" value="ECO:0007669"/>
    <property type="project" value="TreeGrafter"/>
</dbReference>
<evidence type="ECO:0000313" key="3">
    <source>
        <dbReference type="EMBL" id="TDH70806.1"/>
    </source>
</evidence>
<organism evidence="3 4">
    <name type="scientific">Bremia lactucae</name>
    <name type="common">Lettuce downy mildew</name>
    <dbReference type="NCBI Taxonomy" id="4779"/>
    <lineage>
        <taxon>Eukaryota</taxon>
        <taxon>Sar</taxon>
        <taxon>Stramenopiles</taxon>
        <taxon>Oomycota</taxon>
        <taxon>Peronosporomycetes</taxon>
        <taxon>Peronosporales</taxon>
        <taxon>Peronosporaceae</taxon>
        <taxon>Bremia</taxon>
    </lineage>
</organism>
<dbReference type="GeneID" id="94349283"/>
<comment type="caution">
    <text evidence="3">The sequence shown here is derived from an EMBL/GenBank/DDBJ whole genome shotgun (WGS) entry which is preliminary data.</text>
</comment>
<reference evidence="3 4" key="1">
    <citation type="journal article" date="2021" name="Genome Biol.">
        <title>AFLAP: assembly-free linkage analysis pipeline using k-mers from genome sequencing data.</title>
        <authorList>
            <person name="Fletcher K."/>
            <person name="Zhang L."/>
            <person name="Gil J."/>
            <person name="Han R."/>
            <person name="Cavanaugh K."/>
            <person name="Michelmore R."/>
        </authorList>
    </citation>
    <scope>NUCLEOTIDE SEQUENCE [LARGE SCALE GENOMIC DNA]</scope>
    <source>
        <strain evidence="3 4">SF5</strain>
    </source>
</reference>
<dbReference type="Proteomes" id="UP000294530">
    <property type="component" value="Unassembled WGS sequence"/>
</dbReference>
<dbReference type="InterPro" id="IPR040044">
    <property type="entry name" value="SRR1L"/>
</dbReference>
<keyword evidence="4" id="KW-1185">Reference proteome</keyword>
<dbReference type="RefSeq" id="XP_067820305.1">
    <property type="nucleotide sequence ID" value="XM_067963612.1"/>
</dbReference>
<dbReference type="PANTHER" id="PTHR28626">
    <property type="entry name" value="SRR1-LIKE PROTEIN"/>
    <property type="match status" value="1"/>
</dbReference>
<evidence type="ECO:0000256" key="1">
    <source>
        <dbReference type="ARBA" id="ARBA00009856"/>
    </source>
</evidence>
<accession>A0A976FQ40</accession>
<dbReference type="AlphaFoldDB" id="A0A976FQ40"/>
<protein>
    <recommendedName>
        <fullName evidence="2">SRR1-like domain-containing protein</fullName>
    </recommendedName>
</protein>
<dbReference type="Pfam" id="PF07985">
    <property type="entry name" value="SRR1"/>
    <property type="match status" value="1"/>
</dbReference>
<sequence length="292" mass="32625">MVLDEEAQVDSVAEISLQKQAQIIQRIEAIATTLHTSSLLCDALRVIVEHFDLDSVLPDPVYETAIANIGPLIVGYGLGSFCDSSNAVHQLAFLVALRKALGHILATRNAHVLKGFQSFHLDTEIFDPVMNKADVAIATHFKLKIIQENEHGKRQVFPCNQTIFFMPHCGKALYQNVLACNWGLQLHHVVIIGNSFTAYADRVLARVEREQLLLVRVLPYVNETALSCGVARTHDDFRHYEAAFNDLSVHAFRPFHALHNEKHDNAFKTAFVGELENSHIISSITPIASQRM</sequence>
<gene>
    <name evidence="3" type="ORF">CCR75_005531</name>
</gene>
<evidence type="ECO:0000313" key="4">
    <source>
        <dbReference type="Proteomes" id="UP000294530"/>
    </source>
</evidence>
<dbReference type="EMBL" id="SHOA02000001">
    <property type="protein sequence ID" value="TDH70806.1"/>
    <property type="molecule type" value="Genomic_DNA"/>
</dbReference>
<dbReference type="OrthoDB" id="551431at2759"/>
<feature type="domain" description="SRR1-like" evidence="2">
    <location>
        <begin position="73"/>
        <end position="250"/>
    </location>
</feature>
<dbReference type="InterPro" id="IPR012942">
    <property type="entry name" value="SRR1-like"/>
</dbReference>